<dbReference type="Pfam" id="PF01850">
    <property type="entry name" value="PIN"/>
    <property type="match status" value="1"/>
</dbReference>
<dbReference type="GO" id="GO:0000287">
    <property type="term" value="F:magnesium ion binding"/>
    <property type="evidence" value="ECO:0007669"/>
    <property type="project" value="UniProtKB-UniRule"/>
</dbReference>
<dbReference type="EMBL" id="FNTX01000002">
    <property type="protein sequence ID" value="SEE80015.1"/>
    <property type="molecule type" value="Genomic_DNA"/>
</dbReference>
<dbReference type="InterPro" id="IPR052106">
    <property type="entry name" value="PINc/VapC_TA"/>
</dbReference>
<feature type="domain" description="PIN" evidence="7">
    <location>
        <begin position="4"/>
        <end position="126"/>
    </location>
</feature>
<evidence type="ECO:0000313" key="9">
    <source>
        <dbReference type="Proteomes" id="UP000199220"/>
    </source>
</evidence>
<dbReference type="GO" id="GO:0004540">
    <property type="term" value="F:RNA nuclease activity"/>
    <property type="evidence" value="ECO:0007669"/>
    <property type="project" value="InterPro"/>
</dbReference>
<dbReference type="CDD" id="cd09854">
    <property type="entry name" value="PIN_VapC-like"/>
    <property type="match status" value="1"/>
</dbReference>
<dbReference type="EC" id="3.1.-.-" evidence="6"/>
<organism evidence="8 9">
    <name type="scientific">Ruania alba</name>
    <dbReference type="NCBI Taxonomy" id="648782"/>
    <lineage>
        <taxon>Bacteria</taxon>
        <taxon>Bacillati</taxon>
        <taxon>Actinomycetota</taxon>
        <taxon>Actinomycetes</taxon>
        <taxon>Micrococcales</taxon>
        <taxon>Ruaniaceae</taxon>
        <taxon>Ruania</taxon>
    </lineage>
</organism>
<dbReference type="PANTHER" id="PTHR38826:SF5">
    <property type="entry name" value="RIBONUCLEASE VAPC13"/>
    <property type="match status" value="1"/>
</dbReference>
<dbReference type="InterPro" id="IPR002716">
    <property type="entry name" value="PIN_dom"/>
</dbReference>
<dbReference type="RefSeq" id="WP_175477124.1">
    <property type="nucleotide sequence ID" value="NZ_FNTX01000002.1"/>
</dbReference>
<proteinExistence type="inferred from homology"/>
<keyword evidence="6" id="KW-0800">Toxin</keyword>
<evidence type="ECO:0000259" key="7">
    <source>
        <dbReference type="Pfam" id="PF01850"/>
    </source>
</evidence>
<dbReference type="HAMAP" id="MF_00265">
    <property type="entry name" value="VapC_Nob1"/>
    <property type="match status" value="1"/>
</dbReference>
<evidence type="ECO:0000256" key="5">
    <source>
        <dbReference type="ARBA" id="ARBA00022842"/>
    </source>
</evidence>
<evidence type="ECO:0000256" key="6">
    <source>
        <dbReference type="HAMAP-Rule" id="MF_00265"/>
    </source>
</evidence>
<dbReference type="GO" id="GO:0016787">
    <property type="term" value="F:hydrolase activity"/>
    <property type="evidence" value="ECO:0007669"/>
    <property type="project" value="UniProtKB-KW"/>
</dbReference>
<comment type="similarity">
    <text evidence="6">Belongs to the PINc/VapC protein family.</text>
</comment>
<evidence type="ECO:0000256" key="1">
    <source>
        <dbReference type="ARBA" id="ARBA00022649"/>
    </source>
</evidence>
<comment type="function">
    <text evidence="6">Toxic component of a toxin-antitoxin (TA) system. An RNase.</text>
</comment>
<evidence type="ECO:0000256" key="2">
    <source>
        <dbReference type="ARBA" id="ARBA00022722"/>
    </source>
</evidence>
<dbReference type="InterPro" id="IPR022907">
    <property type="entry name" value="VapC_family"/>
</dbReference>
<dbReference type="InterPro" id="IPR029060">
    <property type="entry name" value="PIN-like_dom_sf"/>
</dbReference>
<reference evidence="9" key="1">
    <citation type="submission" date="2016-10" db="EMBL/GenBank/DDBJ databases">
        <authorList>
            <person name="Varghese N."/>
            <person name="Submissions S."/>
        </authorList>
    </citation>
    <scope>NUCLEOTIDE SEQUENCE [LARGE SCALE GENOMIC DNA]</scope>
    <source>
        <strain evidence="9">DSM 21368</strain>
    </source>
</reference>
<evidence type="ECO:0000256" key="4">
    <source>
        <dbReference type="ARBA" id="ARBA00022801"/>
    </source>
</evidence>
<keyword evidence="3 6" id="KW-0479">Metal-binding</keyword>
<keyword evidence="5 6" id="KW-0460">Magnesium</keyword>
<comment type="cofactor">
    <cofactor evidence="6">
        <name>Mg(2+)</name>
        <dbReference type="ChEBI" id="CHEBI:18420"/>
    </cofactor>
</comment>
<dbReference type="Gene3D" id="3.40.50.1010">
    <property type="entry name" value="5'-nuclease"/>
    <property type="match status" value="1"/>
</dbReference>
<dbReference type="PANTHER" id="PTHR38826">
    <property type="entry name" value="RIBONUCLEASE VAPC13"/>
    <property type="match status" value="1"/>
</dbReference>
<accession>A0A1H5LSB5</accession>
<dbReference type="AlphaFoldDB" id="A0A1H5LSB5"/>
<name>A0A1H5LSB5_9MICO</name>
<dbReference type="Proteomes" id="UP000199220">
    <property type="component" value="Unassembled WGS sequence"/>
</dbReference>
<evidence type="ECO:0000256" key="3">
    <source>
        <dbReference type="ARBA" id="ARBA00022723"/>
    </source>
</evidence>
<keyword evidence="1 6" id="KW-1277">Toxin-antitoxin system</keyword>
<dbReference type="STRING" id="648782.SAMN04488554_2958"/>
<feature type="binding site" evidence="6">
    <location>
        <position position="7"/>
    </location>
    <ligand>
        <name>Mg(2+)</name>
        <dbReference type="ChEBI" id="CHEBI:18420"/>
    </ligand>
</feature>
<dbReference type="GO" id="GO:0090729">
    <property type="term" value="F:toxin activity"/>
    <property type="evidence" value="ECO:0007669"/>
    <property type="project" value="UniProtKB-KW"/>
</dbReference>
<dbReference type="SUPFAM" id="SSF88723">
    <property type="entry name" value="PIN domain-like"/>
    <property type="match status" value="1"/>
</dbReference>
<sequence length="136" mass="14520">MTPYLVDTAVFAYALGAAHDRREACQAVVARATAGEIELHASVEMVQELLHHRMRRTDRASALRQARAAGGLCVLHPLDTTVLERALSLVEATTLRGRDAVHAATADCHGLDSIISPDGDFDGIAGLRRLAPELAA</sequence>
<keyword evidence="2 6" id="KW-0540">Nuclease</keyword>
<keyword evidence="9" id="KW-1185">Reference proteome</keyword>
<feature type="binding site" evidence="6">
    <location>
        <position position="99"/>
    </location>
    <ligand>
        <name>Mg(2+)</name>
        <dbReference type="ChEBI" id="CHEBI:18420"/>
    </ligand>
</feature>
<gene>
    <name evidence="6" type="primary">vapC</name>
    <name evidence="8" type="ORF">SAMN04488554_2958</name>
</gene>
<protein>
    <recommendedName>
        <fullName evidence="6">Ribonuclease VapC</fullName>
        <shortName evidence="6">RNase VapC</shortName>
        <ecNumber evidence="6">3.1.-.-</ecNumber>
    </recommendedName>
    <alternativeName>
        <fullName evidence="6">Toxin VapC</fullName>
    </alternativeName>
</protein>
<evidence type="ECO:0000313" key="8">
    <source>
        <dbReference type="EMBL" id="SEE80015.1"/>
    </source>
</evidence>
<keyword evidence="4 6" id="KW-0378">Hydrolase</keyword>